<gene>
    <name evidence="5" type="ORF">LMJ30_03545</name>
</gene>
<comment type="pathway">
    <text evidence="1">Lipid metabolism.</text>
</comment>
<dbReference type="CDD" id="cd07988">
    <property type="entry name" value="LPLAT_ABO13168-like"/>
    <property type="match status" value="1"/>
</dbReference>
<keyword evidence="2" id="KW-0808">Transferase</keyword>
<proteinExistence type="predicted"/>
<dbReference type="GO" id="GO:0016746">
    <property type="term" value="F:acyltransferase activity"/>
    <property type="evidence" value="ECO:0007669"/>
    <property type="project" value="UniProtKB-KW"/>
</dbReference>
<dbReference type="InterPro" id="IPR002123">
    <property type="entry name" value="Plipid/glycerol_acylTrfase"/>
</dbReference>
<evidence type="ECO:0000256" key="2">
    <source>
        <dbReference type="ARBA" id="ARBA00022679"/>
    </source>
</evidence>
<comment type="caution">
    <text evidence="5">The sequence shown here is derived from an EMBL/GenBank/DDBJ whole genome shotgun (WGS) entry which is preliminary data.</text>
</comment>
<dbReference type="EMBL" id="JAJHPV010000004">
    <property type="protein sequence ID" value="MCC6070035.1"/>
    <property type="molecule type" value="Genomic_DNA"/>
</dbReference>
<dbReference type="Proteomes" id="UP001198701">
    <property type="component" value="Unassembled WGS sequence"/>
</dbReference>
<accession>A0ABS8INW4</accession>
<keyword evidence="6" id="KW-1185">Reference proteome</keyword>
<evidence type="ECO:0000256" key="3">
    <source>
        <dbReference type="ARBA" id="ARBA00023315"/>
    </source>
</evidence>
<feature type="domain" description="Phospholipid/glycerol acyltransferase" evidence="4">
    <location>
        <begin position="45"/>
        <end position="154"/>
    </location>
</feature>
<dbReference type="PANTHER" id="PTHR10434">
    <property type="entry name" value="1-ACYL-SN-GLYCEROL-3-PHOSPHATE ACYLTRANSFERASE"/>
    <property type="match status" value="1"/>
</dbReference>
<evidence type="ECO:0000313" key="6">
    <source>
        <dbReference type="Proteomes" id="UP001198701"/>
    </source>
</evidence>
<protein>
    <submittedName>
        <fullName evidence="5">Lysophospholipid acyltransferase family protein</fullName>
    </submittedName>
</protein>
<sequence length="203" mass="22373">MQTTIFDTPVVNTAMRALSRVILRLMGWRTGGMSPAEIAAHPKYVLIAAPHTSNWDFPVTLMVAFVLRLRVYWMAKASLFAGPLGPVARWLGGIPVDRSASSNLVQKTVDAFAARERLAVIVAPEGTRGKVTHWKTGFYHIAHGAGVPIGLAYLDYARKVGGIGRMYTTSGDIEADMVEIRQFYSGVTGKHRQQFDADSVRRR</sequence>
<reference evidence="5 6" key="1">
    <citation type="submission" date="2021-11" db="EMBL/GenBank/DDBJ databases">
        <authorList>
            <person name="Huq M.A."/>
        </authorList>
    </citation>
    <scope>NUCLEOTIDE SEQUENCE [LARGE SCALE GENOMIC DNA]</scope>
    <source>
        <strain evidence="5 6">MAHUQ-52</strain>
    </source>
</reference>
<dbReference type="PANTHER" id="PTHR10434:SF9">
    <property type="entry name" value="PHOSPHOLIPID_GLYCEROL ACYLTRANSFERASE DOMAIN-CONTAINING PROTEIN"/>
    <property type="match status" value="1"/>
</dbReference>
<evidence type="ECO:0000256" key="1">
    <source>
        <dbReference type="ARBA" id="ARBA00005189"/>
    </source>
</evidence>
<name>A0ABS8INW4_9BURK</name>
<dbReference type="RefSeq" id="WP_229430958.1">
    <property type="nucleotide sequence ID" value="NZ_JAJHPV010000004.1"/>
</dbReference>
<dbReference type="SMART" id="SM00563">
    <property type="entry name" value="PlsC"/>
    <property type="match status" value="1"/>
</dbReference>
<keyword evidence="3 5" id="KW-0012">Acyltransferase</keyword>
<dbReference type="Pfam" id="PF01553">
    <property type="entry name" value="Acyltransferase"/>
    <property type="match status" value="1"/>
</dbReference>
<dbReference type="SUPFAM" id="SSF69593">
    <property type="entry name" value="Glycerol-3-phosphate (1)-acyltransferase"/>
    <property type="match status" value="1"/>
</dbReference>
<evidence type="ECO:0000313" key="5">
    <source>
        <dbReference type="EMBL" id="MCC6070035.1"/>
    </source>
</evidence>
<evidence type="ECO:0000259" key="4">
    <source>
        <dbReference type="SMART" id="SM00563"/>
    </source>
</evidence>
<organism evidence="5 6">
    <name type="scientific">Massilia agrisoli</name>
    <dbReference type="NCBI Taxonomy" id="2892444"/>
    <lineage>
        <taxon>Bacteria</taxon>
        <taxon>Pseudomonadati</taxon>
        <taxon>Pseudomonadota</taxon>
        <taxon>Betaproteobacteria</taxon>
        <taxon>Burkholderiales</taxon>
        <taxon>Oxalobacteraceae</taxon>
        <taxon>Telluria group</taxon>
        <taxon>Massilia</taxon>
    </lineage>
</organism>